<dbReference type="InterPro" id="IPR029058">
    <property type="entry name" value="AB_hydrolase_fold"/>
</dbReference>
<sequence length="151" mass="16413">MALVAAAELGDEIVGVITEAAQVFVEARTLAGIRAAKEAFAAPGQIDRLARHHGAKARWVLDAWTESWLAPAFANWTIDADLRRIRCPILAMHGDRDDYGSRAHPERIAALAPTAADIVWLSACGHVPHREQTDAVLTAIQTFIANRVTSR</sequence>
<dbReference type="Proteomes" id="UP000076079">
    <property type="component" value="Chromosome"/>
</dbReference>
<evidence type="ECO:0000313" key="2">
    <source>
        <dbReference type="Proteomes" id="UP000076079"/>
    </source>
</evidence>
<dbReference type="SUPFAM" id="SSF53474">
    <property type="entry name" value="alpha/beta-Hydrolases"/>
    <property type="match status" value="1"/>
</dbReference>
<dbReference type="PATRIC" id="fig|1813736.3.peg.1166"/>
<evidence type="ECO:0000313" key="1">
    <source>
        <dbReference type="EMBL" id="AMY07938.1"/>
    </source>
</evidence>
<dbReference type="STRING" id="1855912.LuPra_01122"/>
<organism evidence="1 2">
    <name type="scientific">Luteitalea pratensis</name>
    <dbReference type="NCBI Taxonomy" id="1855912"/>
    <lineage>
        <taxon>Bacteria</taxon>
        <taxon>Pseudomonadati</taxon>
        <taxon>Acidobacteriota</taxon>
        <taxon>Vicinamibacteria</taxon>
        <taxon>Vicinamibacterales</taxon>
        <taxon>Vicinamibacteraceae</taxon>
        <taxon>Luteitalea</taxon>
    </lineage>
</organism>
<dbReference type="KEGG" id="abac:LuPra_01122"/>
<dbReference type="EMBL" id="CP015136">
    <property type="protein sequence ID" value="AMY07938.1"/>
    <property type="molecule type" value="Genomic_DNA"/>
</dbReference>
<dbReference type="AlphaFoldDB" id="A0A143PIM5"/>
<dbReference type="Gene3D" id="3.40.50.1820">
    <property type="entry name" value="alpha/beta hydrolase"/>
    <property type="match status" value="1"/>
</dbReference>
<protein>
    <submittedName>
        <fullName evidence="1">Acetoin dehydrogenase E2 subunit dihydrolipoyllysine-residue acetyltransferase</fullName>
    </submittedName>
</protein>
<gene>
    <name evidence="1" type="ORF">LuPra_01122</name>
</gene>
<keyword evidence="2" id="KW-1185">Reference proteome</keyword>
<accession>A0A143PIM5</accession>
<name>A0A143PIM5_LUTPR</name>
<reference evidence="1 2" key="1">
    <citation type="journal article" date="2016" name="Genome Announc.">
        <title>First Complete Genome Sequence of a Subdivision 6 Acidobacterium Strain.</title>
        <authorList>
            <person name="Huang S."/>
            <person name="Vieira S."/>
            <person name="Bunk B."/>
            <person name="Riedel T."/>
            <person name="Sproer C."/>
            <person name="Overmann J."/>
        </authorList>
    </citation>
    <scope>NUCLEOTIDE SEQUENCE [LARGE SCALE GENOMIC DNA]</scope>
    <source>
        <strain evidence="2">DSM 100886 HEG_-6_39</strain>
    </source>
</reference>
<keyword evidence="1" id="KW-0808">Transferase</keyword>
<proteinExistence type="predicted"/>
<reference evidence="2" key="2">
    <citation type="submission" date="2016-04" db="EMBL/GenBank/DDBJ databases">
        <title>First Complete Genome Sequence of a Subdivision 6 Acidobacterium.</title>
        <authorList>
            <person name="Huang S."/>
            <person name="Vieira S."/>
            <person name="Bunk B."/>
            <person name="Riedel T."/>
            <person name="Sproeer C."/>
            <person name="Overmann J."/>
        </authorList>
    </citation>
    <scope>NUCLEOTIDE SEQUENCE [LARGE SCALE GENOMIC DNA]</scope>
    <source>
        <strain evidence="2">DSM 100886 HEG_-6_39</strain>
    </source>
</reference>
<dbReference type="GO" id="GO:0016740">
    <property type="term" value="F:transferase activity"/>
    <property type="evidence" value="ECO:0007669"/>
    <property type="project" value="UniProtKB-KW"/>
</dbReference>